<organism evidence="2 3">
    <name type="scientific">Candidatus Endonucleibacter bathymodioli</name>
    <dbReference type="NCBI Taxonomy" id="539814"/>
    <lineage>
        <taxon>Bacteria</taxon>
        <taxon>Pseudomonadati</taxon>
        <taxon>Pseudomonadota</taxon>
        <taxon>Gammaproteobacteria</taxon>
        <taxon>Oceanospirillales</taxon>
        <taxon>Endozoicomonadaceae</taxon>
        <taxon>Candidatus Endonucleibacter</taxon>
    </lineage>
</organism>
<evidence type="ECO:0000313" key="2">
    <source>
        <dbReference type="EMBL" id="MDP0588844.1"/>
    </source>
</evidence>
<gene>
    <name evidence="2" type="ORF">QS748_06490</name>
</gene>
<feature type="chain" id="PRO_5041671602" evidence="1">
    <location>
        <begin position="22"/>
        <end position="127"/>
    </location>
</feature>
<feature type="signal peptide" evidence="1">
    <location>
        <begin position="1"/>
        <end position="21"/>
    </location>
</feature>
<sequence length="127" mass="14341">MKNSLSIIITLAILLSGSSKASLDRMLEKLAKHESSDMNINPGDRSSMCRHLDALIANNKAMPEAWVPEPCCEQEALLKETMEMLDDHDLRYYLSQFEDCGEVAGKLLILKDHEFYHYILLPNSNGT</sequence>
<name>A0AA90NQS2_9GAMM</name>
<keyword evidence="3" id="KW-1185">Reference proteome</keyword>
<dbReference type="AlphaFoldDB" id="A0AA90NQS2"/>
<protein>
    <submittedName>
        <fullName evidence="2">Uncharacterized protein</fullName>
    </submittedName>
</protein>
<reference evidence="2 3" key="1">
    <citation type="journal article" date="2023" name="bioRxiv">
        <title>An intranuclear bacterial parasite of deep-sea mussels expresses apoptosis inhibitors acquired from its host.</title>
        <authorList>
            <person name="Gonzalez Porras M.A."/>
            <person name="Assie A."/>
            <person name="Tietjen M."/>
            <person name="Violette M."/>
            <person name="Kleiner M."/>
            <person name="Gruber-Vodicka H."/>
            <person name="Dubilier N."/>
            <person name="Leisch N."/>
        </authorList>
    </citation>
    <scope>NUCLEOTIDE SEQUENCE [LARGE SCALE GENOMIC DNA]</scope>
    <source>
        <strain evidence="2">IAP13</strain>
    </source>
</reference>
<proteinExistence type="predicted"/>
<evidence type="ECO:0000313" key="3">
    <source>
        <dbReference type="Proteomes" id="UP001178148"/>
    </source>
</evidence>
<accession>A0AA90NQS2</accession>
<comment type="caution">
    <text evidence="2">The sequence shown here is derived from an EMBL/GenBank/DDBJ whole genome shotgun (WGS) entry which is preliminary data.</text>
</comment>
<dbReference type="EMBL" id="JASXSV010000007">
    <property type="protein sequence ID" value="MDP0588844.1"/>
    <property type="molecule type" value="Genomic_DNA"/>
</dbReference>
<dbReference type="Proteomes" id="UP001178148">
    <property type="component" value="Unassembled WGS sequence"/>
</dbReference>
<evidence type="ECO:0000256" key="1">
    <source>
        <dbReference type="SAM" id="SignalP"/>
    </source>
</evidence>
<keyword evidence="1" id="KW-0732">Signal</keyword>